<feature type="transmembrane region" description="Helical" evidence="1">
    <location>
        <begin position="124"/>
        <end position="145"/>
    </location>
</feature>
<dbReference type="OrthoDB" id="2373696at2"/>
<organism evidence="2 3">
    <name type="scientific">Alicyclobacillus ferrooxydans</name>
    <dbReference type="NCBI Taxonomy" id="471514"/>
    <lineage>
        <taxon>Bacteria</taxon>
        <taxon>Bacillati</taxon>
        <taxon>Bacillota</taxon>
        <taxon>Bacilli</taxon>
        <taxon>Bacillales</taxon>
        <taxon>Alicyclobacillaceae</taxon>
        <taxon>Alicyclobacillus</taxon>
    </lineage>
</organism>
<dbReference type="PRINTS" id="PR02026">
    <property type="entry name" value="YTRCYTRDABC"/>
</dbReference>
<comment type="caution">
    <text evidence="2">The sequence shown here is derived from an EMBL/GenBank/DDBJ whole genome shotgun (WGS) entry which is preliminary data.</text>
</comment>
<feature type="transmembrane region" description="Helical" evidence="1">
    <location>
        <begin position="259"/>
        <end position="278"/>
    </location>
</feature>
<dbReference type="EMBL" id="LJCO01000011">
    <property type="protein sequence ID" value="KPV45243.1"/>
    <property type="molecule type" value="Genomic_DNA"/>
</dbReference>
<evidence type="ECO:0008006" key="4">
    <source>
        <dbReference type="Google" id="ProtNLM"/>
    </source>
</evidence>
<dbReference type="PANTHER" id="PTHR39177">
    <property type="entry name" value="ABC TRANSPORTER PERMEASE YTRC-RELATED"/>
    <property type="match status" value="1"/>
</dbReference>
<accession>A0A0P9EP30</accession>
<dbReference type="STRING" id="471514.AN477_02235"/>
<dbReference type="InterPro" id="IPR053046">
    <property type="entry name" value="ABC-5_transporter"/>
</dbReference>
<feature type="transmembrane region" description="Helical" evidence="1">
    <location>
        <begin position="20"/>
        <end position="39"/>
    </location>
</feature>
<evidence type="ECO:0000256" key="1">
    <source>
        <dbReference type="SAM" id="Phobius"/>
    </source>
</evidence>
<keyword evidence="3" id="KW-1185">Reference proteome</keyword>
<feature type="transmembrane region" description="Helical" evidence="1">
    <location>
        <begin position="299"/>
        <end position="319"/>
    </location>
</feature>
<proteinExistence type="predicted"/>
<gene>
    <name evidence="2" type="ORF">AN477_02235</name>
</gene>
<dbReference type="RefSeq" id="WP_054967569.1">
    <property type="nucleotide sequence ID" value="NZ_LJCO01000011.1"/>
</dbReference>
<feature type="transmembrane region" description="Helical" evidence="1">
    <location>
        <begin position="75"/>
        <end position="98"/>
    </location>
</feature>
<keyword evidence="1" id="KW-0472">Membrane</keyword>
<feature type="transmembrane region" description="Helical" evidence="1">
    <location>
        <begin position="325"/>
        <end position="343"/>
    </location>
</feature>
<dbReference type="PANTHER" id="PTHR39177:SF1">
    <property type="entry name" value="ABC TRANSPORTER PERMEASE YTRC-RELATED"/>
    <property type="match status" value="1"/>
</dbReference>
<keyword evidence="1" id="KW-0812">Transmembrane</keyword>
<reference evidence="2 3" key="1">
    <citation type="submission" date="2015-09" db="EMBL/GenBank/DDBJ databases">
        <title>Draft genome sequence of Alicyclobacillus ferrooxydans DSM 22381.</title>
        <authorList>
            <person name="Hemp J."/>
        </authorList>
    </citation>
    <scope>NUCLEOTIDE SEQUENCE [LARGE SCALE GENOMIC DNA]</scope>
    <source>
        <strain evidence="2 3">TC-34</strain>
    </source>
</reference>
<dbReference type="Proteomes" id="UP000050482">
    <property type="component" value="Unassembled WGS sequence"/>
</dbReference>
<dbReference type="AlphaFoldDB" id="A0A0P9EP30"/>
<dbReference type="InterPro" id="IPR023264">
    <property type="entry name" value="ABC_transptr_acetoin_YtrC/YtrD"/>
</dbReference>
<sequence>MDGSFFPTALLYKEWMQKRWLSLMIFIFISWSVFIETLMPLTDLQHRFITITGSNGSVQRVDVVVNNFTWNVNEIVGHFSAGWWASIVVVGLAVYSLWTERNHDSGWFTLSGPVSKRQIIRVKYVYDLSLIAATFTFLALSLGVIDWILGIHYPLYGIFRWWVAELAIQCSMYGLSLLFGTLIGNSVVVALLAFAVSNVPMYIGIPLTHMLGANGVVYADPSKYFIPVSWRVMWMVTHLSPLNWFSLDFSKLWTSPWPYFIWFLLFTVLSCWVSERIYERTANERMSNFLAFKWLQHPVTLLASGVVAALIVKFTRIGHVMWTQQAAWIAVITLVLWGIVILFREKVASHF</sequence>
<evidence type="ECO:0000313" key="3">
    <source>
        <dbReference type="Proteomes" id="UP000050482"/>
    </source>
</evidence>
<name>A0A0P9EP30_9BACL</name>
<keyword evidence="1" id="KW-1133">Transmembrane helix</keyword>
<protein>
    <recommendedName>
        <fullName evidence="4">ABC transporter permease</fullName>
    </recommendedName>
</protein>
<evidence type="ECO:0000313" key="2">
    <source>
        <dbReference type="EMBL" id="KPV45243.1"/>
    </source>
</evidence>
<dbReference type="PATRIC" id="fig|471514.4.peg.2779"/>